<feature type="non-terminal residue" evidence="2">
    <location>
        <position position="168"/>
    </location>
</feature>
<sequence length="168" mass="18394">MGPPSKRPGCVNTPDNKVSDPHLPATAFTTDDKLDQILEATAATKQRLSAKVHALAIELGLLRADQQKLTQRVTQVGGDIEGICPTVQELEGLGMYGRIILDGFVSERGTRQSCTMSHLLFALTVEALACRLHKQIRTWDFSVVDDLSTVSMYADDTLIYLQADPIIL</sequence>
<gene>
    <name evidence="2" type="ORF">NDU88_003487</name>
</gene>
<protein>
    <recommendedName>
        <fullName evidence="4">Reverse transcriptase domain-containing protein</fullName>
    </recommendedName>
</protein>
<evidence type="ECO:0000256" key="1">
    <source>
        <dbReference type="SAM" id="MobiDB-lite"/>
    </source>
</evidence>
<keyword evidence="3" id="KW-1185">Reference proteome</keyword>
<organism evidence="2 3">
    <name type="scientific">Pleurodeles waltl</name>
    <name type="common">Iberian ribbed newt</name>
    <dbReference type="NCBI Taxonomy" id="8319"/>
    <lineage>
        <taxon>Eukaryota</taxon>
        <taxon>Metazoa</taxon>
        <taxon>Chordata</taxon>
        <taxon>Craniata</taxon>
        <taxon>Vertebrata</taxon>
        <taxon>Euteleostomi</taxon>
        <taxon>Amphibia</taxon>
        <taxon>Batrachia</taxon>
        <taxon>Caudata</taxon>
        <taxon>Salamandroidea</taxon>
        <taxon>Salamandridae</taxon>
        <taxon>Pleurodelinae</taxon>
        <taxon>Pleurodeles</taxon>
    </lineage>
</organism>
<evidence type="ECO:0000313" key="3">
    <source>
        <dbReference type="Proteomes" id="UP001066276"/>
    </source>
</evidence>
<dbReference type="Proteomes" id="UP001066276">
    <property type="component" value="Chromosome 1_2"/>
</dbReference>
<dbReference type="AlphaFoldDB" id="A0AAV7W6B6"/>
<name>A0AAV7W6B6_PLEWA</name>
<evidence type="ECO:0000313" key="2">
    <source>
        <dbReference type="EMBL" id="KAJ1208097.1"/>
    </source>
</evidence>
<evidence type="ECO:0008006" key="4">
    <source>
        <dbReference type="Google" id="ProtNLM"/>
    </source>
</evidence>
<comment type="caution">
    <text evidence="2">The sequence shown here is derived from an EMBL/GenBank/DDBJ whole genome shotgun (WGS) entry which is preliminary data.</text>
</comment>
<feature type="region of interest" description="Disordered" evidence="1">
    <location>
        <begin position="1"/>
        <end position="22"/>
    </location>
</feature>
<accession>A0AAV7W6B6</accession>
<proteinExistence type="predicted"/>
<dbReference type="EMBL" id="JANPWB010000002">
    <property type="protein sequence ID" value="KAJ1208097.1"/>
    <property type="molecule type" value="Genomic_DNA"/>
</dbReference>
<reference evidence="2" key="1">
    <citation type="journal article" date="2022" name="bioRxiv">
        <title>Sequencing and chromosome-scale assembly of the giantPleurodeles waltlgenome.</title>
        <authorList>
            <person name="Brown T."/>
            <person name="Elewa A."/>
            <person name="Iarovenko S."/>
            <person name="Subramanian E."/>
            <person name="Araus A.J."/>
            <person name="Petzold A."/>
            <person name="Susuki M."/>
            <person name="Suzuki K.-i.T."/>
            <person name="Hayashi T."/>
            <person name="Toyoda A."/>
            <person name="Oliveira C."/>
            <person name="Osipova E."/>
            <person name="Leigh N.D."/>
            <person name="Simon A."/>
            <person name="Yun M.H."/>
        </authorList>
    </citation>
    <scope>NUCLEOTIDE SEQUENCE</scope>
    <source>
        <strain evidence="2">20211129_DDA</strain>
        <tissue evidence="2">Liver</tissue>
    </source>
</reference>